<evidence type="ECO:0000313" key="3">
    <source>
        <dbReference type="Proteomes" id="UP000252479"/>
    </source>
</evidence>
<evidence type="ECO:0000313" key="2">
    <source>
        <dbReference type="EMBL" id="RCS70125.1"/>
    </source>
</evidence>
<reference evidence="2 3" key="1">
    <citation type="journal article" date="2017" name="Elife">
        <title>Extensive horizontal gene transfer in cheese-associated bacteria.</title>
        <authorList>
            <person name="Bonham K.S."/>
            <person name="Wolfe B.E."/>
            <person name="Dutton R.J."/>
        </authorList>
    </citation>
    <scope>NUCLEOTIDE SEQUENCE [LARGE SCALE GENOMIC DNA]</scope>
    <source>
        <strain evidence="2 3">JB196</strain>
    </source>
</reference>
<proteinExistence type="predicted"/>
<dbReference type="Gene3D" id="2.30.30.40">
    <property type="entry name" value="SH3 Domains"/>
    <property type="match status" value="1"/>
</dbReference>
<organism evidence="2 3">
    <name type="scientific">Vibrio casei</name>
    <dbReference type="NCBI Taxonomy" id="673372"/>
    <lineage>
        <taxon>Bacteria</taxon>
        <taxon>Pseudomonadati</taxon>
        <taxon>Pseudomonadota</taxon>
        <taxon>Gammaproteobacteria</taxon>
        <taxon>Vibrionales</taxon>
        <taxon>Vibrionaceae</taxon>
        <taxon>Vibrio</taxon>
    </lineage>
</organism>
<dbReference type="AlphaFoldDB" id="A0A368LHM2"/>
<keyword evidence="3" id="KW-1185">Reference proteome</keyword>
<protein>
    <submittedName>
        <fullName evidence="2">Alkylphosphonate utilization protein</fullName>
    </submittedName>
</protein>
<evidence type="ECO:0000259" key="1">
    <source>
        <dbReference type="SMART" id="SM00782"/>
    </source>
</evidence>
<dbReference type="Pfam" id="PF03831">
    <property type="entry name" value="YjdM"/>
    <property type="match status" value="1"/>
</dbReference>
<comment type="caution">
    <text evidence="2">The sequence shown here is derived from an EMBL/GenBank/DDBJ whole genome shotgun (WGS) entry which is preliminary data.</text>
</comment>
<dbReference type="SMART" id="SM00782">
    <property type="entry name" value="PhnA_Zn_Ribbon"/>
    <property type="match status" value="1"/>
</dbReference>
<feature type="domain" description="PhnA protein N-terminal proteobacterial" evidence="1">
    <location>
        <begin position="6"/>
        <end position="52"/>
    </location>
</feature>
<sequence length="189" mass="21150">MSTEATLLARCESKCELCSSTSSLAPYAVAPQTLITVDYAAMLCNICHAQIDSPDTMDVNHWRCLNDSMWSQVQQVQVLAWRQLTHLSRKGETWANELLDMMYMEDETKKWAEIGMDEDEEKARDVNGVILQKGDDVTVIKDLPVKGSSTIIKQGTVVRGISLDADPRLISGKANGQSMYLIAEYCRKK</sequence>
<dbReference type="GeneID" id="303189585"/>
<dbReference type="InterPro" id="IPR013988">
    <property type="entry name" value="YjdM_C"/>
</dbReference>
<dbReference type="RefSeq" id="WP_086959623.1">
    <property type="nucleotide sequence ID" value="NZ_AP018681.1"/>
</dbReference>
<accession>A0A368LHM2</accession>
<name>A0A368LHM2_9VIBR</name>
<gene>
    <name evidence="2" type="ORF">CIK83_11700</name>
</gene>
<dbReference type="OrthoDB" id="9810131at2"/>
<dbReference type="PANTHER" id="PTHR30305">
    <property type="entry name" value="PROTEIN YJDM-RELATED"/>
    <property type="match status" value="1"/>
</dbReference>
<dbReference type="SUPFAM" id="SSF82057">
    <property type="entry name" value="Prokaryotic SH3-related domain"/>
    <property type="match status" value="1"/>
</dbReference>
<dbReference type="Proteomes" id="UP000252479">
    <property type="component" value="Unassembled WGS sequence"/>
</dbReference>
<dbReference type="EMBL" id="QPGL01000002">
    <property type="protein sequence ID" value="RCS70125.1"/>
    <property type="molecule type" value="Genomic_DNA"/>
</dbReference>
<dbReference type="PANTHER" id="PTHR30305:SF3">
    <property type="entry name" value="PROTEIN YJDM"/>
    <property type="match status" value="1"/>
</dbReference>
<dbReference type="InterPro" id="IPR013991">
    <property type="entry name" value="PhnaA_N_proteobac"/>
</dbReference>